<organism evidence="4">
    <name type="scientific">Cryptomonas curvata</name>
    <dbReference type="NCBI Taxonomy" id="233186"/>
    <lineage>
        <taxon>Eukaryota</taxon>
        <taxon>Cryptophyceae</taxon>
        <taxon>Cryptomonadales</taxon>
        <taxon>Cryptomonadaceae</taxon>
        <taxon>Cryptomonas</taxon>
    </lineage>
</organism>
<dbReference type="InterPro" id="IPR010734">
    <property type="entry name" value="Copine_C"/>
</dbReference>
<dbReference type="EMBL" id="HBEZ01038105">
    <property type="protein sequence ID" value="CAD8643249.1"/>
    <property type="molecule type" value="Transcribed_RNA"/>
</dbReference>
<accession>A0A7S0QQF9</accession>
<dbReference type="Gene3D" id="2.60.40.150">
    <property type="entry name" value="C2 domain"/>
    <property type="match status" value="2"/>
</dbReference>
<evidence type="ECO:0000256" key="1">
    <source>
        <dbReference type="ARBA" id="ARBA00009048"/>
    </source>
</evidence>
<dbReference type="GO" id="GO:0071277">
    <property type="term" value="P:cellular response to calcium ion"/>
    <property type="evidence" value="ECO:0007669"/>
    <property type="project" value="TreeGrafter"/>
</dbReference>
<dbReference type="PANTHER" id="PTHR10857:SF106">
    <property type="entry name" value="C2 DOMAIN-CONTAINING PROTEIN"/>
    <property type="match status" value="1"/>
</dbReference>
<dbReference type="GO" id="GO:0005544">
    <property type="term" value="F:calcium-dependent phospholipid binding"/>
    <property type="evidence" value="ECO:0007669"/>
    <property type="project" value="InterPro"/>
</dbReference>
<dbReference type="GO" id="GO:0046872">
    <property type="term" value="F:metal ion binding"/>
    <property type="evidence" value="ECO:0007669"/>
    <property type="project" value="InterPro"/>
</dbReference>
<dbReference type="PANTHER" id="PTHR10857">
    <property type="entry name" value="COPINE"/>
    <property type="match status" value="1"/>
</dbReference>
<feature type="domain" description="C2" evidence="2">
    <location>
        <begin position="98"/>
        <end position="226"/>
    </location>
</feature>
<reference evidence="4" key="1">
    <citation type="submission" date="2021-01" db="EMBL/GenBank/DDBJ databases">
        <authorList>
            <person name="Corre E."/>
            <person name="Pelletier E."/>
            <person name="Niang G."/>
            <person name="Scheremetjew M."/>
            <person name="Finn R."/>
            <person name="Kale V."/>
            <person name="Holt S."/>
            <person name="Cochrane G."/>
            <person name="Meng A."/>
            <person name="Brown T."/>
            <person name="Cohen L."/>
        </authorList>
    </citation>
    <scope>NUCLEOTIDE SEQUENCE</scope>
    <source>
        <strain evidence="4">CCAP979/52</strain>
    </source>
</reference>
<sequence length="591" mass="66115">MDGRSGLFQRLGETEWIKNNANPEFTKELELNYVFEKKQHLRITVLDVDNADQVPKEYTPNMAEGDLLGRMELTVAEIMGGKDWTVTRKLTAQVLNKDYGTVTIMGLKLEDSVRSDDLLVFQLNGIELAAKDHNVFTKASSDSFFTLSRVLPDRKELCTSEVHNQELNPKWKEQRVNFSELCGGDLRRDVRIDVSDKDSMTQADPIGLAVFPVERLLTKDLITLIDYKVPPRDIKAGFVQTRESAVYRTPTFMDYMADGLDVELVFAIDFTKSNGDPADPSSLHSRVGSAAGLTIEEAIPGLKVVRGPNWKWDDQDGGFGCVGEVVGPVGDNWVSVQWLDSRFSNSYRCGAEGEFDLSPHNTNRYQKAMMGVASTLMDFSKEKIIHAYGFGGKVDEGKTSFSFPLSRDVTVTGVKGLLDAYEQAMTNISFGESGTMMAEIVNRVVGLAKETVQNHPQKYYVLVILSDGDVDDIQDTIDAIVAASDLPISIITVGLTAPGHSEETYANWRVIDDGTMSIKDRSGKVLDRDTVNFIEIDEVNKKSDELTEIILHEFKQQLVQHFTLKNIRPKIWENDPVHNYRILQNIHPAEA</sequence>
<comment type="similarity">
    <text evidence="1">Belongs to the copine family.</text>
</comment>
<dbReference type="Gene3D" id="3.40.50.410">
    <property type="entry name" value="von Willebrand factor, type A domain"/>
    <property type="match status" value="1"/>
</dbReference>
<dbReference type="Pfam" id="PF07002">
    <property type="entry name" value="Copine"/>
    <property type="match status" value="1"/>
</dbReference>
<feature type="domain" description="MIB/HERC2" evidence="3">
    <location>
        <begin position="290"/>
        <end position="363"/>
    </location>
</feature>
<dbReference type="InterPro" id="IPR036465">
    <property type="entry name" value="vWFA_dom_sf"/>
</dbReference>
<evidence type="ECO:0008006" key="5">
    <source>
        <dbReference type="Google" id="ProtNLM"/>
    </source>
</evidence>
<proteinExistence type="inferred from homology"/>
<protein>
    <recommendedName>
        <fullName evidence="5">C2 domain-containing protein</fullName>
    </recommendedName>
</protein>
<dbReference type="InterPro" id="IPR010606">
    <property type="entry name" value="Mib_Herc2"/>
</dbReference>
<dbReference type="GO" id="GO:0005886">
    <property type="term" value="C:plasma membrane"/>
    <property type="evidence" value="ECO:0007669"/>
    <property type="project" value="TreeGrafter"/>
</dbReference>
<dbReference type="PROSITE" id="PS51416">
    <property type="entry name" value="MIB_HERC2"/>
    <property type="match status" value="1"/>
</dbReference>
<dbReference type="InterPro" id="IPR045052">
    <property type="entry name" value="Copine"/>
</dbReference>
<dbReference type="InterPro" id="IPR035892">
    <property type="entry name" value="C2_domain_sf"/>
</dbReference>
<evidence type="ECO:0000259" key="3">
    <source>
        <dbReference type="PROSITE" id="PS51416"/>
    </source>
</evidence>
<dbReference type="InterPro" id="IPR000008">
    <property type="entry name" value="C2_dom"/>
</dbReference>
<name>A0A7S0QQF9_9CRYP</name>
<dbReference type="PROSITE" id="PS50004">
    <property type="entry name" value="C2"/>
    <property type="match status" value="1"/>
</dbReference>
<dbReference type="SUPFAM" id="SSF49562">
    <property type="entry name" value="C2 domain (Calcium/lipid-binding domain, CaLB)"/>
    <property type="match status" value="2"/>
</dbReference>
<dbReference type="InterPro" id="IPR037252">
    <property type="entry name" value="Mib_Herc2_sf"/>
</dbReference>
<gene>
    <name evidence="4" type="ORF">CCUR1050_LOCUS20933</name>
</gene>
<dbReference type="GO" id="GO:0004842">
    <property type="term" value="F:ubiquitin-protein transferase activity"/>
    <property type="evidence" value="ECO:0007669"/>
    <property type="project" value="InterPro"/>
</dbReference>
<dbReference type="GO" id="GO:0016567">
    <property type="term" value="P:protein ubiquitination"/>
    <property type="evidence" value="ECO:0007669"/>
    <property type="project" value="InterPro"/>
</dbReference>
<evidence type="ECO:0000313" key="4">
    <source>
        <dbReference type="EMBL" id="CAD8643249.1"/>
    </source>
</evidence>
<dbReference type="Gene3D" id="2.30.30.40">
    <property type="entry name" value="SH3 Domains"/>
    <property type="match status" value="1"/>
</dbReference>
<evidence type="ECO:0000259" key="2">
    <source>
        <dbReference type="PROSITE" id="PS50004"/>
    </source>
</evidence>
<dbReference type="Pfam" id="PF00168">
    <property type="entry name" value="C2"/>
    <property type="match status" value="2"/>
</dbReference>
<dbReference type="SUPFAM" id="SSF159034">
    <property type="entry name" value="Mib/herc2 domain-like"/>
    <property type="match status" value="1"/>
</dbReference>
<dbReference type="AlphaFoldDB" id="A0A7S0QQF9"/>
<dbReference type="SUPFAM" id="SSF53300">
    <property type="entry name" value="vWA-like"/>
    <property type="match status" value="1"/>
</dbReference>